<evidence type="ECO:0000313" key="4">
    <source>
        <dbReference type="Proteomes" id="UP000694402"/>
    </source>
</evidence>
<protein>
    <recommendedName>
        <fullName evidence="2">Tc1-like transposase DDE domain-containing protein</fullName>
    </recommendedName>
</protein>
<feature type="domain" description="Tc1-like transposase DDE" evidence="2">
    <location>
        <begin position="129"/>
        <end position="176"/>
    </location>
</feature>
<reference evidence="3" key="3">
    <citation type="submission" date="2025-09" db="UniProtKB">
        <authorList>
            <consortium name="Ensembl"/>
        </authorList>
    </citation>
    <scope>IDENTIFICATION</scope>
</reference>
<dbReference type="AlphaFoldDB" id="A0AAZ3QPA8"/>
<keyword evidence="4" id="KW-1185">Reference proteome</keyword>
<sequence>MTCQNLLLNTLPLNLEASRINVSEETPFTRLPRSACKRPDRHKELQEHDEPSKAPLAKPSLNPDGAGPIVCRPMGIPITAGCDTARDQTRVRSAMQCLRPLCHSGAPTYRESLDENLLQSTQDLRLGRRFTFQQDNDPKHTAKTTQEWLRDKSLNVLVWPIQSPELNQIEHLWRDLWH</sequence>
<evidence type="ECO:0000256" key="1">
    <source>
        <dbReference type="SAM" id="MobiDB-lite"/>
    </source>
</evidence>
<dbReference type="Ensembl" id="ENSOTST00005161124.1">
    <property type="protein sequence ID" value="ENSOTSP00005130443.1"/>
    <property type="gene ID" value="ENSOTSG00005056087.1"/>
</dbReference>
<dbReference type="GeneTree" id="ENSGT01120000271870"/>
<name>A0AAZ3QPA8_ONCTS</name>
<dbReference type="Gene3D" id="3.30.420.10">
    <property type="entry name" value="Ribonuclease H-like superfamily/Ribonuclease H"/>
    <property type="match status" value="1"/>
</dbReference>
<evidence type="ECO:0000313" key="3">
    <source>
        <dbReference type="Ensembl" id="ENSOTSP00005130443.1"/>
    </source>
</evidence>
<proteinExistence type="predicted"/>
<reference evidence="4" key="1">
    <citation type="journal article" date="2018" name="PLoS ONE">
        <title>Chinook salmon (Oncorhynchus tshawytscha) genome and transcriptome.</title>
        <authorList>
            <person name="Christensen K.A."/>
            <person name="Leong J.S."/>
            <person name="Sakhrani D."/>
            <person name="Biagi C.A."/>
            <person name="Minkley D.R."/>
            <person name="Withler R.E."/>
            <person name="Rondeau E.B."/>
            <person name="Koop B.F."/>
            <person name="Devlin R.H."/>
        </authorList>
    </citation>
    <scope>NUCLEOTIDE SEQUENCE [LARGE SCALE GENOMIC DNA]</scope>
</reference>
<evidence type="ECO:0000259" key="2">
    <source>
        <dbReference type="Pfam" id="PF13358"/>
    </source>
</evidence>
<feature type="region of interest" description="Disordered" evidence="1">
    <location>
        <begin position="32"/>
        <end position="65"/>
    </location>
</feature>
<dbReference type="GO" id="GO:0003676">
    <property type="term" value="F:nucleic acid binding"/>
    <property type="evidence" value="ECO:0007669"/>
    <property type="project" value="InterPro"/>
</dbReference>
<dbReference type="Proteomes" id="UP000694402">
    <property type="component" value="Unassembled WGS sequence"/>
</dbReference>
<dbReference type="Pfam" id="PF13358">
    <property type="entry name" value="DDE_3"/>
    <property type="match status" value="1"/>
</dbReference>
<dbReference type="InterPro" id="IPR036397">
    <property type="entry name" value="RNaseH_sf"/>
</dbReference>
<feature type="compositionally biased region" description="Basic and acidic residues" evidence="1">
    <location>
        <begin position="37"/>
        <end position="52"/>
    </location>
</feature>
<accession>A0AAZ3QPA8</accession>
<organism evidence="3 4">
    <name type="scientific">Oncorhynchus tshawytscha</name>
    <name type="common">Chinook salmon</name>
    <name type="synonym">Salmo tshawytscha</name>
    <dbReference type="NCBI Taxonomy" id="74940"/>
    <lineage>
        <taxon>Eukaryota</taxon>
        <taxon>Metazoa</taxon>
        <taxon>Chordata</taxon>
        <taxon>Craniata</taxon>
        <taxon>Vertebrata</taxon>
        <taxon>Euteleostomi</taxon>
        <taxon>Actinopterygii</taxon>
        <taxon>Neopterygii</taxon>
        <taxon>Teleostei</taxon>
        <taxon>Protacanthopterygii</taxon>
        <taxon>Salmoniformes</taxon>
        <taxon>Salmonidae</taxon>
        <taxon>Salmoninae</taxon>
        <taxon>Oncorhynchus</taxon>
    </lineage>
</organism>
<dbReference type="InterPro" id="IPR038717">
    <property type="entry name" value="Tc1-like_DDE_dom"/>
</dbReference>
<reference evidence="3" key="2">
    <citation type="submission" date="2025-08" db="UniProtKB">
        <authorList>
            <consortium name="Ensembl"/>
        </authorList>
    </citation>
    <scope>IDENTIFICATION</scope>
</reference>